<evidence type="ECO:0000313" key="3">
    <source>
        <dbReference type="Proteomes" id="UP001595548"/>
    </source>
</evidence>
<sequence>MNHQPDANDSFYLFDSVAHCLEHTLRVIAKARRKLYIISHQLDPLIYDRDDTALALSQFARRARNCELHILVRDTADMLERGHRIARLHQRLPSKVQLRKLVIEPNNPQMGFICADRDFLLYKNDDTQPTGFANYQAAQEVKTLADEHQRIWQHALAEPGLRLLHL</sequence>
<accession>A0ABV7HQC0</accession>
<name>A0ABV7HQC0_9GAMM</name>
<protein>
    <recommendedName>
        <fullName evidence="1">DUF7931 domain-containing protein</fullName>
    </recommendedName>
</protein>
<dbReference type="Pfam" id="PF25559">
    <property type="entry name" value="DUF7931"/>
    <property type="match status" value="1"/>
</dbReference>
<dbReference type="Proteomes" id="UP001595548">
    <property type="component" value="Unassembled WGS sequence"/>
</dbReference>
<dbReference type="InterPro" id="IPR057691">
    <property type="entry name" value="DUF7931"/>
</dbReference>
<dbReference type="RefSeq" id="WP_382415157.1">
    <property type="nucleotide sequence ID" value="NZ_AP031500.1"/>
</dbReference>
<evidence type="ECO:0000259" key="1">
    <source>
        <dbReference type="Pfam" id="PF25559"/>
    </source>
</evidence>
<proteinExistence type="predicted"/>
<feature type="domain" description="DUF7931" evidence="1">
    <location>
        <begin position="19"/>
        <end position="164"/>
    </location>
</feature>
<keyword evidence="3" id="KW-1185">Reference proteome</keyword>
<gene>
    <name evidence="2" type="ORF">ACFOEB_05920</name>
</gene>
<organism evidence="2 3">
    <name type="scientific">Gilvimarinus japonicus</name>
    <dbReference type="NCBI Taxonomy" id="1796469"/>
    <lineage>
        <taxon>Bacteria</taxon>
        <taxon>Pseudomonadati</taxon>
        <taxon>Pseudomonadota</taxon>
        <taxon>Gammaproteobacteria</taxon>
        <taxon>Cellvibrionales</taxon>
        <taxon>Cellvibrionaceae</taxon>
        <taxon>Gilvimarinus</taxon>
    </lineage>
</organism>
<evidence type="ECO:0000313" key="2">
    <source>
        <dbReference type="EMBL" id="MFC3154735.1"/>
    </source>
</evidence>
<reference evidence="3" key="1">
    <citation type="journal article" date="2019" name="Int. J. Syst. Evol. Microbiol.">
        <title>The Global Catalogue of Microorganisms (GCM) 10K type strain sequencing project: providing services to taxonomists for standard genome sequencing and annotation.</title>
        <authorList>
            <consortium name="The Broad Institute Genomics Platform"/>
            <consortium name="The Broad Institute Genome Sequencing Center for Infectious Disease"/>
            <person name="Wu L."/>
            <person name="Ma J."/>
        </authorList>
    </citation>
    <scope>NUCLEOTIDE SEQUENCE [LARGE SCALE GENOMIC DNA]</scope>
    <source>
        <strain evidence="3">KCTC 52141</strain>
    </source>
</reference>
<dbReference type="EMBL" id="JBHRTL010000006">
    <property type="protein sequence ID" value="MFC3154735.1"/>
    <property type="molecule type" value="Genomic_DNA"/>
</dbReference>
<comment type="caution">
    <text evidence="2">The sequence shown here is derived from an EMBL/GenBank/DDBJ whole genome shotgun (WGS) entry which is preliminary data.</text>
</comment>